<keyword evidence="6" id="KW-0547">Nucleotide-binding</keyword>
<dbReference type="FunFam" id="3.30.200.20:FF:000603">
    <property type="entry name" value="EKC/KEOPS complex subunit bud32"/>
    <property type="match status" value="1"/>
</dbReference>
<organism evidence="13 14">
    <name type="scientific">Viridothelium virens</name>
    <name type="common">Speckled blister lichen</name>
    <name type="synonym">Trypethelium virens</name>
    <dbReference type="NCBI Taxonomy" id="1048519"/>
    <lineage>
        <taxon>Eukaryota</taxon>
        <taxon>Fungi</taxon>
        <taxon>Dikarya</taxon>
        <taxon>Ascomycota</taxon>
        <taxon>Pezizomycotina</taxon>
        <taxon>Dothideomycetes</taxon>
        <taxon>Dothideomycetes incertae sedis</taxon>
        <taxon>Trypetheliales</taxon>
        <taxon>Trypetheliaceae</taxon>
        <taxon>Viridothelium</taxon>
    </lineage>
</organism>
<feature type="region of interest" description="Disordered" evidence="11">
    <location>
        <begin position="1"/>
        <end position="27"/>
    </location>
</feature>
<evidence type="ECO:0000259" key="12">
    <source>
        <dbReference type="PROSITE" id="PS50011"/>
    </source>
</evidence>
<dbReference type="NCBIfam" id="TIGR03724">
    <property type="entry name" value="arch_bud32"/>
    <property type="match status" value="1"/>
</dbReference>
<dbReference type="GO" id="GO:0005524">
    <property type="term" value="F:ATP binding"/>
    <property type="evidence" value="ECO:0007669"/>
    <property type="project" value="UniProtKB-KW"/>
</dbReference>
<dbReference type="Gene3D" id="1.10.510.10">
    <property type="entry name" value="Transferase(Phosphotransferase) domain 1"/>
    <property type="match status" value="1"/>
</dbReference>
<dbReference type="SUPFAM" id="SSF56112">
    <property type="entry name" value="Protein kinase-like (PK-like)"/>
    <property type="match status" value="1"/>
</dbReference>
<dbReference type="GO" id="GO:0005829">
    <property type="term" value="C:cytosol"/>
    <property type="evidence" value="ECO:0007669"/>
    <property type="project" value="TreeGrafter"/>
</dbReference>
<dbReference type="AlphaFoldDB" id="A0A6A6HKX5"/>
<dbReference type="OrthoDB" id="3399at2759"/>
<evidence type="ECO:0000256" key="11">
    <source>
        <dbReference type="SAM" id="MobiDB-lite"/>
    </source>
</evidence>
<keyword evidence="7 13" id="KW-0418">Kinase</keyword>
<feature type="compositionally biased region" description="Polar residues" evidence="11">
    <location>
        <begin position="1"/>
        <end position="10"/>
    </location>
</feature>
<dbReference type="EMBL" id="ML991777">
    <property type="protein sequence ID" value="KAF2238120.1"/>
    <property type="molecule type" value="Genomic_DNA"/>
</dbReference>
<dbReference type="PROSITE" id="PS50011">
    <property type="entry name" value="PROTEIN_KINASE_DOM"/>
    <property type="match status" value="1"/>
</dbReference>
<evidence type="ECO:0000256" key="4">
    <source>
        <dbReference type="ARBA" id="ARBA00022679"/>
    </source>
</evidence>
<accession>A0A6A6HKX5</accession>
<evidence type="ECO:0000256" key="5">
    <source>
        <dbReference type="ARBA" id="ARBA00022694"/>
    </source>
</evidence>
<evidence type="ECO:0000256" key="7">
    <source>
        <dbReference type="ARBA" id="ARBA00022777"/>
    </source>
</evidence>
<keyword evidence="4" id="KW-0808">Transferase</keyword>
<dbReference type="InterPro" id="IPR022495">
    <property type="entry name" value="Bud32"/>
</dbReference>
<sequence length="256" mass="28472">MMPAQPSIQVSLPPPFNSHSVHDQSKTPTLLTQGAEALVFRTTFLTPSTPCALKYRPSKPYRHPILDKGLTRQRILAEARVLVRCRKEGVRVPAVLAADWEAGWLLLEWIPGWTIRRCLDAFLTPEDTESPSHRNDDNPRAAELKDLMRRIGLTVAHLHSIGVIHGDLTTNQQLPTSLAGTITLIDFGLAVQTTQDEDKAVDLYVLERAFAATHPAAEELFRGVLEAYGGAYNGGRQALKRLEDVRLRGRKRSMIG</sequence>
<evidence type="ECO:0000313" key="13">
    <source>
        <dbReference type="EMBL" id="KAF2238120.1"/>
    </source>
</evidence>
<evidence type="ECO:0000256" key="6">
    <source>
        <dbReference type="ARBA" id="ARBA00022741"/>
    </source>
</evidence>
<keyword evidence="14" id="KW-1185">Reference proteome</keyword>
<dbReference type="PANTHER" id="PTHR12209:SF0">
    <property type="entry name" value="EKC_KEOPS COMPLEX SUBUNIT TP53RK"/>
    <property type="match status" value="1"/>
</dbReference>
<dbReference type="InterPro" id="IPR011009">
    <property type="entry name" value="Kinase-like_dom_sf"/>
</dbReference>
<keyword evidence="8" id="KW-0067">ATP-binding</keyword>
<protein>
    <recommendedName>
        <fullName evidence="2">non-specific serine/threonine protein kinase</fullName>
        <ecNumber evidence="2">2.7.11.1</ecNumber>
    </recommendedName>
</protein>
<evidence type="ECO:0000256" key="2">
    <source>
        <dbReference type="ARBA" id="ARBA00012513"/>
    </source>
</evidence>
<dbReference type="GO" id="GO:0008033">
    <property type="term" value="P:tRNA processing"/>
    <property type="evidence" value="ECO:0007669"/>
    <property type="project" value="UniProtKB-KW"/>
</dbReference>
<comment type="catalytic activity">
    <reaction evidence="10">
        <text>L-seryl-[protein] + ATP = O-phospho-L-seryl-[protein] + ADP + H(+)</text>
        <dbReference type="Rhea" id="RHEA:17989"/>
        <dbReference type="Rhea" id="RHEA-COMP:9863"/>
        <dbReference type="Rhea" id="RHEA-COMP:11604"/>
        <dbReference type="ChEBI" id="CHEBI:15378"/>
        <dbReference type="ChEBI" id="CHEBI:29999"/>
        <dbReference type="ChEBI" id="CHEBI:30616"/>
        <dbReference type="ChEBI" id="CHEBI:83421"/>
        <dbReference type="ChEBI" id="CHEBI:456216"/>
        <dbReference type="EC" id="2.7.11.1"/>
    </reaction>
</comment>
<keyword evidence="5" id="KW-0819">tRNA processing</keyword>
<dbReference type="GO" id="GO:0004674">
    <property type="term" value="F:protein serine/threonine kinase activity"/>
    <property type="evidence" value="ECO:0007669"/>
    <property type="project" value="UniProtKB-KW"/>
</dbReference>
<dbReference type="Gene3D" id="3.30.200.20">
    <property type="entry name" value="Phosphorylase Kinase, domain 1"/>
    <property type="match status" value="1"/>
</dbReference>
<reference evidence="13" key="1">
    <citation type="journal article" date="2020" name="Stud. Mycol.">
        <title>101 Dothideomycetes genomes: a test case for predicting lifestyles and emergence of pathogens.</title>
        <authorList>
            <person name="Haridas S."/>
            <person name="Albert R."/>
            <person name="Binder M."/>
            <person name="Bloem J."/>
            <person name="Labutti K."/>
            <person name="Salamov A."/>
            <person name="Andreopoulos B."/>
            <person name="Baker S."/>
            <person name="Barry K."/>
            <person name="Bills G."/>
            <person name="Bluhm B."/>
            <person name="Cannon C."/>
            <person name="Castanera R."/>
            <person name="Culley D."/>
            <person name="Daum C."/>
            <person name="Ezra D."/>
            <person name="Gonzalez J."/>
            <person name="Henrissat B."/>
            <person name="Kuo A."/>
            <person name="Liang C."/>
            <person name="Lipzen A."/>
            <person name="Lutzoni F."/>
            <person name="Magnuson J."/>
            <person name="Mondo S."/>
            <person name="Nolan M."/>
            <person name="Ohm R."/>
            <person name="Pangilinan J."/>
            <person name="Park H.-J."/>
            <person name="Ramirez L."/>
            <person name="Alfaro M."/>
            <person name="Sun H."/>
            <person name="Tritt A."/>
            <person name="Yoshinaga Y."/>
            <person name="Zwiers L.-H."/>
            <person name="Turgeon B."/>
            <person name="Goodwin S."/>
            <person name="Spatafora J."/>
            <person name="Crous P."/>
            <person name="Grigoriev I."/>
        </authorList>
    </citation>
    <scope>NUCLEOTIDE SEQUENCE</scope>
    <source>
        <strain evidence="13">Tuck. ex Michener</strain>
    </source>
</reference>
<evidence type="ECO:0000256" key="9">
    <source>
        <dbReference type="ARBA" id="ARBA00047899"/>
    </source>
</evidence>
<dbReference type="PANTHER" id="PTHR12209">
    <property type="entry name" value="NON-SPECIFIC SERINE/THREONINE PROTEIN KINASE"/>
    <property type="match status" value="1"/>
</dbReference>
<gene>
    <name evidence="13" type="ORF">EV356DRAFT_479947</name>
</gene>
<evidence type="ECO:0000256" key="3">
    <source>
        <dbReference type="ARBA" id="ARBA00022527"/>
    </source>
</evidence>
<dbReference type="InterPro" id="IPR000719">
    <property type="entry name" value="Prot_kinase_dom"/>
</dbReference>
<evidence type="ECO:0000256" key="10">
    <source>
        <dbReference type="ARBA" id="ARBA00048679"/>
    </source>
</evidence>
<name>A0A6A6HKX5_VIRVR</name>
<comment type="similarity">
    <text evidence="1">Belongs to the protein kinase superfamily. BUD32 family.</text>
</comment>
<dbReference type="Proteomes" id="UP000800092">
    <property type="component" value="Unassembled WGS sequence"/>
</dbReference>
<proteinExistence type="inferred from homology"/>
<comment type="catalytic activity">
    <reaction evidence="9">
        <text>L-threonyl-[protein] + ATP = O-phospho-L-threonyl-[protein] + ADP + H(+)</text>
        <dbReference type="Rhea" id="RHEA:46608"/>
        <dbReference type="Rhea" id="RHEA-COMP:11060"/>
        <dbReference type="Rhea" id="RHEA-COMP:11605"/>
        <dbReference type="ChEBI" id="CHEBI:15378"/>
        <dbReference type="ChEBI" id="CHEBI:30013"/>
        <dbReference type="ChEBI" id="CHEBI:30616"/>
        <dbReference type="ChEBI" id="CHEBI:61977"/>
        <dbReference type="ChEBI" id="CHEBI:456216"/>
        <dbReference type="EC" id="2.7.11.1"/>
    </reaction>
</comment>
<evidence type="ECO:0000256" key="8">
    <source>
        <dbReference type="ARBA" id="ARBA00022840"/>
    </source>
</evidence>
<dbReference type="EC" id="2.7.11.1" evidence="2"/>
<evidence type="ECO:0000256" key="1">
    <source>
        <dbReference type="ARBA" id="ARBA00010630"/>
    </source>
</evidence>
<keyword evidence="3" id="KW-0723">Serine/threonine-protein kinase</keyword>
<dbReference type="Pfam" id="PF06293">
    <property type="entry name" value="Kdo"/>
    <property type="match status" value="1"/>
</dbReference>
<evidence type="ECO:0000313" key="14">
    <source>
        <dbReference type="Proteomes" id="UP000800092"/>
    </source>
</evidence>
<feature type="domain" description="Protein kinase" evidence="12">
    <location>
        <begin position="25"/>
        <end position="256"/>
    </location>
</feature>
<dbReference type="GO" id="GO:0005634">
    <property type="term" value="C:nucleus"/>
    <property type="evidence" value="ECO:0007669"/>
    <property type="project" value="TreeGrafter"/>
</dbReference>
<dbReference type="GO" id="GO:0070525">
    <property type="term" value="P:tRNA threonylcarbamoyladenosine metabolic process"/>
    <property type="evidence" value="ECO:0007669"/>
    <property type="project" value="TreeGrafter"/>
</dbReference>
<dbReference type="GO" id="GO:0000408">
    <property type="term" value="C:EKC/KEOPS complex"/>
    <property type="evidence" value="ECO:0007669"/>
    <property type="project" value="TreeGrafter"/>
</dbReference>